<keyword evidence="4" id="KW-0804">Transcription</keyword>
<dbReference type="AlphaFoldDB" id="A0A7X0H789"/>
<evidence type="ECO:0000256" key="1">
    <source>
        <dbReference type="ARBA" id="ARBA00010641"/>
    </source>
</evidence>
<feature type="domain" description="RNA polymerase sigma factor 70 region 4 type 2" evidence="7">
    <location>
        <begin position="158"/>
        <end position="210"/>
    </location>
</feature>
<dbReference type="InterPro" id="IPR013325">
    <property type="entry name" value="RNA_pol_sigma_r2"/>
</dbReference>
<dbReference type="InterPro" id="IPR039425">
    <property type="entry name" value="RNA_pol_sigma-70-like"/>
</dbReference>
<feature type="region of interest" description="Disordered" evidence="5">
    <location>
        <begin position="121"/>
        <end position="143"/>
    </location>
</feature>
<keyword evidence="9" id="KW-1185">Reference proteome</keyword>
<dbReference type="InterPro" id="IPR007627">
    <property type="entry name" value="RNA_pol_sigma70_r2"/>
</dbReference>
<dbReference type="InterPro" id="IPR036388">
    <property type="entry name" value="WH-like_DNA-bd_sf"/>
</dbReference>
<evidence type="ECO:0000256" key="5">
    <source>
        <dbReference type="SAM" id="MobiDB-lite"/>
    </source>
</evidence>
<gene>
    <name evidence="8" type="ORF">HNQ40_001217</name>
</gene>
<sequence>MNLTLSPSRPDGLDLEVVPQPGRPLQTMDQTAPNPITAEPPLLPQVARGDREAINACLEKYRGLVWSLARRVLGNRPEAEDAVQEVFIELWQKADRFDPSKGKEATFIAVLTRRRLIDRLRRTQARPDGQPAELSEASTAASYDQGPTAALELSDEVRCIHAAMAELKPPQPEVLRLAVCDGLTHQEVAERLEMPLGTVKSHVRRGLIRLREALAEREHEGVTP</sequence>
<proteinExistence type="inferred from homology"/>
<accession>A0A7X0H789</accession>
<dbReference type="PANTHER" id="PTHR43133:SF62">
    <property type="entry name" value="RNA POLYMERASE SIGMA FACTOR SIGZ"/>
    <property type="match status" value="1"/>
</dbReference>
<organism evidence="8 9">
    <name type="scientific">Algisphaera agarilytica</name>
    <dbReference type="NCBI Taxonomy" id="1385975"/>
    <lineage>
        <taxon>Bacteria</taxon>
        <taxon>Pseudomonadati</taxon>
        <taxon>Planctomycetota</taxon>
        <taxon>Phycisphaerae</taxon>
        <taxon>Phycisphaerales</taxon>
        <taxon>Phycisphaeraceae</taxon>
        <taxon>Algisphaera</taxon>
    </lineage>
</organism>
<dbReference type="Gene3D" id="1.10.10.10">
    <property type="entry name" value="Winged helix-like DNA-binding domain superfamily/Winged helix DNA-binding domain"/>
    <property type="match status" value="1"/>
</dbReference>
<dbReference type="CDD" id="cd06171">
    <property type="entry name" value="Sigma70_r4"/>
    <property type="match status" value="1"/>
</dbReference>
<dbReference type="GO" id="GO:0006352">
    <property type="term" value="P:DNA-templated transcription initiation"/>
    <property type="evidence" value="ECO:0007669"/>
    <property type="project" value="InterPro"/>
</dbReference>
<dbReference type="Gene3D" id="1.10.1740.10">
    <property type="match status" value="1"/>
</dbReference>
<comment type="similarity">
    <text evidence="1">Belongs to the sigma-70 factor family. ECF subfamily.</text>
</comment>
<name>A0A7X0H789_9BACT</name>
<dbReference type="PANTHER" id="PTHR43133">
    <property type="entry name" value="RNA POLYMERASE ECF-TYPE SIGMA FACTO"/>
    <property type="match status" value="1"/>
</dbReference>
<evidence type="ECO:0000313" key="8">
    <source>
        <dbReference type="EMBL" id="MBB6429411.1"/>
    </source>
</evidence>
<dbReference type="EMBL" id="JACHGY010000001">
    <property type="protein sequence ID" value="MBB6429411.1"/>
    <property type="molecule type" value="Genomic_DNA"/>
</dbReference>
<evidence type="ECO:0000256" key="3">
    <source>
        <dbReference type="ARBA" id="ARBA00023082"/>
    </source>
</evidence>
<dbReference type="Pfam" id="PF08281">
    <property type="entry name" value="Sigma70_r4_2"/>
    <property type="match status" value="1"/>
</dbReference>
<dbReference type="SUPFAM" id="SSF88659">
    <property type="entry name" value="Sigma3 and sigma4 domains of RNA polymerase sigma factors"/>
    <property type="match status" value="1"/>
</dbReference>
<evidence type="ECO:0000256" key="2">
    <source>
        <dbReference type="ARBA" id="ARBA00023015"/>
    </source>
</evidence>
<dbReference type="NCBIfam" id="TIGR02937">
    <property type="entry name" value="sigma70-ECF"/>
    <property type="match status" value="1"/>
</dbReference>
<dbReference type="InterPro" id="IPR014284">
    <property type="entry name" value="RNA_pol_sigma-70_dom"/>
</dbReference>
<dbReference type="GO" id="GO:0003677">
    <property type="term" value="F:DNA binding"/>
    <property type="evidence" value="ECO:0007669"/>
    <property type="project" value="InterPro"/>
</dbReference>
<evidence type="ECO:0000256" key="4">
    <source>
        <dbReference type="ARBA" id="ARBA00023163"/>
    </source>
</evidence>
<evidence type="ECO:0000313" key="9">
    <source>
        <dbReference type="Proteomes" id="UP000541810"/>
    </source>
</evidence>
<evidence type="ECO:0000259" key="6">
    <source>
        <dbReference type="Pfam" id="PF04542"/>
    </source>
</evidence>
<dbReference type="GO" id="GO:0016987">
    <property type="term" value="F:sigma factor activity"/>
    <property type="evidence" value="ECO:0007669"/>
    <property type="project" value="UniProtKB-KW"/>
</dbReference>
<dbReference type="SUPFAM" id="SSF88946">
    <property type="entry name" value="Sigma2 domain of RNA polymerase sigma factors"/>
    <property type="match status" value="1"/>
</dbReference>
<protein>
    <submittedName>
        <fullName evidence="8">RNA polymerase sigma-70 factor (ECF subfamily)</fullName>
    </submittedName>
</protein>
<dbReference type="InterPro" id="IPR013324">
    <property type="entry name" value="RNA_pol_sigma_r3/r4-like"/>
</dbReference>
<dbReference type="Pfam" id="PF04542">
    <property type="entry name" value="Sigma70_r2"/>
    <property type="match status" value="1"/>
</dbReference>
<dbReference type="InterPro" id="IPR013249">
    <property type="entry name" value="RNA_pol_sigma70_r4_t2"/>
</dbReference>
<comment type="caution">
    <text evidence="8">The sequence shown here is derived from an EMBL/GenBank/DDBJ whole genome shotgun (WGS) entry which is preliminary data.</text>
</comment>
<keyword evidence="3" id="KW-0731">Sigma factor</keyword>
<reference evidence="8 9" key="1">
    <citation type="submission" date="2020-08" db="EMBL/GenBank/DDBJ databases">
        <title>Genomic Encyclopedia of Type Strains, Phase IV (KMG-IV): sequencing the most valuable type-strain genomes for metagenomic binning, comparative biology and taxonomic classification.</title>
        <authorList>
            <person name="Goeker M."/>
        </authorList>
    </citation>
    <scope>NUCLEOTIDE SEQUENCE [LARGE SCALE GENOMIC DNA]</scope>
    <source>
        <strain evidence="8 9">DSM 103725</strain>
    </source>
</reference>
<keyword evidence="2" id="KW-0805">Transcription regulation</keyword>
<dbReference type="Proteomes" id="UP000541810">
    <property type="component" value="Unassembled WGS sequence"/>
</dbReference>
<feature type="domain" description="RNA polymerase sigma-70 region 2" evidence="6">
    <location>
        <begin position="59"/>
        <end position="124"/>
    </location>
</feature>
<evidence type="ECO:0000259" key="7">
    <source>
        <dbReference type="Pfam" id="PF08281"/>
    </source>
</evidence>
<dbReference type="RefSeq" id="WP_221435401.1">
    <property type="nucleotide sequence ID" value="NZ_JACHGY010000001.1"/>
</dbReference>